<dbReference type="EC" id="2.4.1.-" evidence="5"/>
<dbReference type="EMBL" id="JACGWM010000006">
    <property type="protein sequence ID" value="KAL0367908.1"/>
    <property type="molecule type" value="Genomic_DNA"/>
</dbReference>
<organism evidence="6">
    <name type="scientific">Sesamum calycinum</name>
    <dbReference type="NCBI Taxonomy" id="2727403"/>
    <lineage>
        <taxon>Eukaryota</taxon>
        <taxon>Viridiplantae</taxon>
        <taxon>Streptophyta</taxon>
        <taxon>Embryophyta</taxon>
        <taxon>Tracheophyta</taxon>
        <taxon>Spermatophyta</taxon>
        <taxon>Magnoliopsida</taxon>
        <taxon>eudicotyledons</taxon>
        <taxon>Gunneridae</taxon>
        <taxon>Pentapetalae</taxon>
        <taxon>asterids</taxon>
        <taxon>lamiids</taxon>
        <taxon>Lamiales</taxon>
        <taxon>Pedaliaceae</taxon>
        <taxon>Sesamum</taxon>
    </lineage>
</organism>
<reference evidence="6" key="2">
    <citation type="journal article" date="2024" name="Plant">
        <title>Genomic evolution and insights into agronomic trait innovations of Sesamum species.</title>
        <authorList>
            <person name="Miao H."/>
            <person name="Wang L."/>
            <person name="Qu L."/>
            <person name="Liu H."/>
            <person name="Sun Y."/>
            <person name="Le M."/>
            <person name="Wang Q."/>
            <person name="Wei S."/>
            <person name="Zheng Y."/>
            <person name="Lin W."/>
            <person name="Duan Y."/>
            <person name="Cao H."/>
            <person name="Xiong S."/>
            <person name="Wang X."/>
            <person name="Wei L."/>
            <person name="Li C."/>
            <person name="Ma Q."/>
            <person name="Ju M."/>
            <person name="Zhao R."/>
            <person name="Li G."/>
            <person name="Mu C."/>
            <person name="Tian Q."/>
            <person name="Mei H."/>
            <person name="Zhang T."/>
            <person name="Gao T."/>
            <person name="Zhang H."/>
        </authorList>
    </citation>
    <scope>NUCLEOTIDE SEQUENCE</scope>
    <source>
        <strain evidence="6">KEN8</strain>
    </source>
</reference>
<gene>
    <name evidence="6" type="ORF">Scaly_1009700</name>
</gene>
<dbReference type="InterPro" id="IPR002213">
    <property type="entry name" value="UDP_glucos_trans"/>
</dbReference>
<evidence type="ECO:0000313" key="6">
    <source>
        <dbReference type="EMBL" id="KAL0367908.1"/>
    </source>
</evidence>
<proteinExistence type="inferred from homology"/>
<evidence type="ECO:0000256" key="3">
    <source>
        <dbReference type="ARBA" id="ARBA00022679"/>
    </source>
</evidence>
<comment type="similarity">
    <text evidence="1 4">Belongs to the UDP-glycosyltransferase family.</text>
</comment>
<dbReference type="SUPFAM" id="SSF53756">
    <property type="entry name" value="UDP-Glycosyltransferase/glycogen phosphorylase"/>
    <property type="match status" value="1"/>
</dbReference>
<accession>A0AAW2QJA7</accession>
<protein>
    <recommendedName>
        <fullName evidence="5">Glycosyltransferase</fullName>
        <ecNumber evidence="5">2.4.1.-</ecNumber>
    </recommendedName>
</protein>
<dbReference type="PROSITE" id="PS00375">
    <property type="entry name" value="UDPGT"/>
    <property type="match status" value="1"/>
</dbReference>
<evidence type="ECO:0000256" key="4">
    <source>
        <dbReference type="RuleBase" id="RU003718"/>
    </source>
</evidence>
<dbReference type="AlphaFoldDB" id="A0AAW2QJA7"/>
<dbReference type="CDD" id="cd03784">
    <property type="entry name" value="GT1_Gtf-like"/>
    <property type="match status" value="1"/>
</dbReference>
<dbReference type="PANTHER" id="PTHR48049">
    <property type="entry name" value="GLYCOSYLTRANSFERASE"/>
    <property type="match status" value="1"/>
</dbReference>
<keyword evidence="3 4" id="KW-0808">Transferase</keyword>
<dbReference type="FunFam" id="3.40.50.2000:FF:000088">
    <property type="entry name" value="Glycosyltransferase"/>
    <property type="match status" value="1"/>
</dbReference>
<evidence type="ECO:0000256" key="5">
    <source>
        <dbReference type="RuleBase" id="RU362057"/>
    </source>
</evidence>
<dbReference type="FunFam" id="3.40.50.2000:FF:000037">
    <property type="entry name" value="Glycosyltransferase"/>
    <property type="match status" value="1"/>
</dbReference>
<dbReference type="PANTHER" id="PTHR48049:SF60">
    <property type="entry name" value="UDP-GLYCOSYLTRANSFERASE 91B1"/>
    <property type="match status" value="1"/>
</dbReference>
<name>A0AAW2QJA7_9LAMI</name>
<dbReference type="InterPro" id="IPR050481">
    <property type="entry name" value="UDP-glycosyltransf_plant"/>
</dbReference>
<dbReference type="Pfam" id="PF00201">
    <property type="entry name" value="UDPGT"/>
    <property type="match status" value="1"/>
</dbReference>
<comment type="caution">
    <text evidence="6">The sequence shown here is derived from an EMBL/GenBank/DDBJ whole genome shotgun (WGS) entry which is preliminary data.</text>
</comment>
<keyword evidence="2 4" id="KW-0328">Glycosyltransferase</keyword>
<dbReference type="GO" id="GO:0035251">
    <property type="term" value="F:UDP-glucosyltransferase activity"/>
    <property type="evidence" value="ECO:0007669"/>
    <property type="project" value="InterPro"/>
</dbReference>
<dbReference type="InterPro" id="IPR035595">
    <property type="entry name" value="UDP_glycos_trans_CS"/>
</dbReference>
<sequence length="471" mass="52994">MASKAFNGERQLHVVMFPWLAFGHMIPFLELSKFIARKGHKITFISTPRNIDRLPGLPPDLVSSIALVKIPLPKLEGLARNAEATIDVLPKDVEHLKKAYDGMEDELTQFLQNSYTDIIIYDFAPHWLPAIATRLRISHFFFCTFNAWFFAFLGNTEAMINGVDDRTRLENLLAPPEWVTFGTKVAYRLYEADFILRAAVPNASGFSDFYRVGKAIAGCNAMIIRHCNEFEPEWLKVLEELHQIEVIPLGLMPPHVQDNSDGINEASVSITNWLCSQIKQSVVYVALGSEVALSRDQISELAHGLELSGLPFLWALRKPAGSREADFELPDGFEERIKGRGVVWKNWAAQLNILGHEAVGAFLTHCGWSSIVEGLTFGHPLIMLPFVLDQGLNARVLAERQVGVEIPRNDQDGSYTRNAVAQCLRMVMVEAEGQKLRDTAKATSILFGDKELHDRYLHNVVEYLENLEDKP</sequence>
<dbReference type="Gene3D" id="3.40.50.2000">
    <property type="entry name" value="Glycogen Phosphorylase B"/>
    <property type="match status" value="2"/>
</dbReference>
<evidence type="ECO:0000256" key="1">
    <source>
        <dbReference type="ARBA" id="ARBA00009995"/>
    </source>
</evidence>
<evidence type="ECO:0000256" key="2">
    <source>
        <dbReference type="ARBA" id="ARBA00022676"/>
    </source>
</evidence>
<reference evidence="6" key="1">
    <citation type="submission" date="2020-06" db="EMBL/GenBank/DDBJ databases">
        <authorList>
            <person name="Li T."/>
            <person name="Hu X."/>
            <person name="Zhang T."/>
            <person name="Song X."/>
            <person name="Zhang H."/>
            <person name="Dai N."/>
            <person name="Sheng W."/>
            <person name="Hou X."/>
            <person name="Wei L."/>
        </authorList>
    </citation>
    <scope>NUCLEOTIDE SEQUENCE</scope>
    <source>
        <strain evidence="6">KEN8</strain>
        <tissue evidence="6">Leaf</tissue>
    </source>
</reference>